<feature type="repeat" description="ANK" evidence="3">
    <location>
        <begin position="103"/>
        <end position="135"/>
    </location>
</feature>
<dbReference type="Pfam" id="PF12796">
    <property type="entry name" value="Ank_2"/>
    <property type="match status" value="1"/>
</dbReference>
<dbReference type="GO" id="GO:0085020">
    <property type="term" value="P:protein K6-linked ubiquitination"/>
    <property type="evidence" value="ECO:0007669"/>
    <property type="project" value="TreeGrafter"/>
</dbReference>
<dbReference type="SUPFAM" id="SSF48403">
    <property type="entry name" value="Ankyrin repeat"/>
    <property type="match status" value="1"/>
</dbReference>
<dbReference type="GO" id="GO:0004842">
    <property type="term" value="F:ubiquitin-protein transferase activity"/>
    <property type="evidence" value="ECO:0007669"/>
    <property type="project" value="TreeGrafter"/>
</dbReference>
<evidence type="ECO:0000256" key="1">
    <source>
        <dbReference type="ARBA" id="ARBA00022737"/>
    </source>
</evidence>
<feature type="region of interest" description="Disordered" evidence="4">
    <location>
        <begin position="160"/>
        <end position="207"/>
    </location>
</feature>
<reference evidence="5" key="1">
    <citation type="submission" date="2020-10" db="EMBL/GenBank/DDBJ databases">
        <title>Unveiling of a novel bifunctional photoreceptor, Dualchrome1, isolated from a cosmopolitan green alga.</title>
        <authorList>
            <person name="Suzuki S."/>
            <person name="Kawachi M."/>
        </authorList>
    </citation>
    <scope>NUCLEOTIDE SEQUENCE</scope>
    <source>
        <strain evidence="5">NIES 2893</strain>
    </source>
</reference>
<dbReference type="Proteomes" id="UP000660262">
    <property type="component" value="Unassembled WGS sequence"/>
</dbReference>
<dbReference type="Gene3D" id="1.25.40.20">
    <property type="entry name" value="Ankyrin repeat-containing domain"/>
    <property type="match status" value="1"/>
</dbReference>
<evidence type="ECO:0000256" key="4">
    <source>
        <dbReference type="SAM" id="MobiDB-lite"/>
    </source>
</evidence>
<feature type="region of interest" description="Disordered" evidence="4">
    <location>
        <begin position="1"/>
        <end position="20"/>
    </location>
</feature>
<feature type="repeat" description="ANK" evidence="3">
    <location>
        <begin position="70"/>
        <end position="102"/>
    </location>
</feature>
<dbReference type="InterPro" id="IPR036770">
    <property type="entry name" value="Ankyrin_rpt-contain_sf"/>
</dbReference>
<dbReference type="PANTHER" id="PTHR24171:SF11">
    <property type="entry name" value="26S PROTEASOME NON-ATPASE REGULATORY SUBUNIT 10"/>
    <property type="match status" value="1"/>
</dbReference>
<accession>A0A830HZ38</accession>
<comment type="caution">
    <text evidence="5">The sequence shown here is derived from an EMBL/GenBank/DDBJ whole genome shotgun (WGS) entry which is preliminary data.</text>
</comment>
<dbReference type="InterPro" id="IPR002110">
    <property type="entry name" value="Ankyrin_rpt"/>
</dbReference>
<sequence length="236" mass="24650">MPNASTAPVPAQGTGVVDEDDGARALAPQGRSTVAINVNEMLLAAVAKGELDIVEEMLTNGAVPGARGQFDVTPLHWACSADNAAMASLLLLYGANVNATDAQSRTPLHYACIEDSNDAARALLRHGADVNMRDTGGCTPSQLIYDDDENAELAELVRPTNAPTDVPSAEVVQPSLSTTRRLESDADGSGDRAYSDAGPTTAPSRVDGIVIKLSEDGKLSDEQYEAIKRASATTSR</sequence>
<dbReference type="OrthoDB" id="498026at2759"/>
<dbReference type="EMBL" id="BNJQ01000027">
    <property type="protein sequence ID" value="GHP10099.1"/>
    <property type="molecule type" value="Genomic_DNA"/>
</dbReference>
<keyword evidence="2 3" id="KW-0040">ANK repeat</keyword>
<proteinExistence type="predicted"/>
<gene>
    <name evidence="5" type="ORF">PPROV_000883200</name>
</gene>
<dbReference type="SMART" id="SM00248">
    <property type="entry name" value="ANK"/>
    <property type="match status" value="3"/>
</dbReference>
<evidence type="ECO:0000256" key="2">
    <source>
        <dbReference type="ARBA" id="ARBA00023043"/>
    </source>
</evidence>
<dbReference type="PROSITE" id="PS50297">
    <property type="entry name" value="ANK_REP_REGION"/>
    <property type="match status" value="2"/>
</dbReference>
<dbReference type="PANTHER" id="PTHR24171">
    <property type="entry name" value="ANKYRIN REPEAT DOMAIN-CONTAINING PROTEIN 39-RELATED"/>
    <property type="match status" value="1"/>
</dbReference>
<evidence type="ECO:0000313" key="5">
    <source>
        <dbReference type="EMBL" id="GHP10099.1"/>
    </source>
</evidence>
<evidence type="ECO:0000313" key="6">
    <source>
        <dbReference type="Proteomes" id="UP000660262"/>
    </source>
</evidence>
<dbReference type="AlphaFoldDB" id="A0A830HZ38"/>
<feature type="compositionally biased region" description="Basic and acidic residues" evidence="4">
    <location>
        <begin position="180"/>
        <end position="194"/>
    </location>
</feature>
<protein>
    <submittedName>
        <fullName evidence="5">Uncharacterized protein</fullName>
    </submittedName>
</protein>
<keyword evidence="6" id="KW-1185">Reference proteome</keyword>
<evidence type="ECO:0000256" key="3">
    <source>
        <dbReference type="PROSITE-ProRule" id="PRU00023"/>
    </source>
</evidence>
<keyword evidence="1" id="KW-0677">Repeat</keyword>
<name>A0A830HZ38_9CHLO</name>
<dbReference type="PROSITE" id="PS50088">
    <property type="entry name" value="ANK_REPEAT"/>
    <property type="match status" value="2"/>
</dbReference>
<organism evidence="5 6">
    <name type="scientific">Pycnococcus provasolii</name>
    <dbReference type="NCBI Taxonomy" id="41880"/>
    <lineage>
        <taxon>Eukaryota</taxon>
        <taxon>Viridiplantae</taxon>
        <taxon>Chlorophyta</taxon>
        <taxon>Pseudoscourfieldiophyceae</taxon>
        <taxon>Pseudoscourfieldiales</taxon>
        <taxon>Pycnococcaceae</taxon>
        <taxon>Pycnococcus</taxon>
    </lineage>
</organism>